<reference evidence="1 2" key="1">
    <citation type="submission" date="2020-04" db="EMBL/GenBank/DDBJ databases">
        <authorList>
            <person name="Basu S."/>
            <person name="Maruthanayagam V."/>
            <person name="Chakraborty S."/>
            <person name="Pramanik A."/>
            <person name="Mukherjee J."/>
            <person name="Brink B."/>
        </authorList>
    </citation>
    <scope>NUCLEOTIDE SEQUENCE [LARGE SCALE GENOMIC DNA]</scope>
    <source>
        <strain evidence="1 2">AP17</strain>
    </source>
</reference>
<dbReference type="RefSeq" id="WP_168568304.1">
    <property type="nucleotide sequence ID" value="NZ_CP051167.1"/>
</dbReference>
<accession>A0A6H1TVJ0</accession>
<dbReference type="EMBL" id="CP051167">
    <property type="protein sequence ID" value="QIZ70147.1"/>
    <property type="molecule type" value="Genomic_DNA"/>
</dbReference>
<evidence type="ECO:0000313" key="2">
    <source>
        <dbReference type="Proteomes" id="UP000500857"/>
    </source>
</evidence>
<dbReference type="PANTHER" id="PTHR36895">
    <property type="match status" value="1"/>
</dbReference>
<dbReference type="PANTHER" id="PTHR36895:SF1">
    <property type="entry name" value="YCF23 PROTEIN"/>
    <property type="match status" value="1"/>
</dbReference>
<dbReference type="Proteomes" id="UP000500857">
    <property type="component" value="Chromosome"/>
</dbReference>
<keyword evidence="2" id="KW-1185">Reference proteome</keyword>
<evidence type="ECO:0000313" key="1">
    <source>
        <dbReference type="EMBL" id="QIZ70147.1"/>
    </source>
</evidence>
<gene>
    <name evidence="1" type="ORF">HCG48_05825</name>
</gene>
<dbReference type="AlphaFoldDB" id="A0A6H1TVJ0"/>
<dbReference type="SUPFAM" id="SSF51569">
    <property type="entry name" value="Aldolase"/>
    <property type="match status" value="1"/>
</dbReference>
<name>A0A6H1TVJ0_9CYAN</name>
<proteinExistence type="predicted"/>
<dbReference type="Gene3D" id="3.20.20.70">
    <property type="entry name" value="Aldolase class I"/>
    <property type="match status" value="1"/>
</dbReference>
<protein>
    <submittedName>
        <fullName evidence="1">DUF561 domain-containing protein</fullName>
    </submittedName>
</protein>
<organism evidence="1 2">
    <name type="scientific">Oxynema aestuarii AP17</name>
    <dbReference type="NCBI Taxonomy" id="2064643"/>
    <lineage>
        <taxon>Bacteria</taxon>
        <taxon>Bacillati</taxon>
        <taxon>Cyanobacteriota</taxon>
        <taxon>Cyanophyceae</taxon>
        <taxon>Oscillatoriophycideae</taxon>
        <taxon>Oscillatoriales</taxon>
        <taxon>Oscillatoriaceae</taxon>
        <taxon>Oxynema</taxon>
        <taxon>Oxynema aestuarii</taxon>
    </lineage>
</organism>
<dbReference type="InterPro" id="IPR013785">
    <property type="entry name" value="Aldolase_TIM"/>
</dbReference>
<sequence>MTMHPSLKRAFDRANALKIIAGLTNFDADRVAAVVRAADRGGATFIDLAADPALVQLAKSLTDLPICVSAVEAAKFVAPVEAGADLIEIGNFDAFYARGLRFEAEDVLRLTRETRQLLPEITLSVTVPHILALDEQVELAQGLVEAGADIIQTEGGTSSSPTHAGTLGLIEKAAPTLAAAAEISRAVSVPVLCASGLSSVTAPMAIAAGASGIGVGSAINRLDNEVAMVAVVRSLVEALATVSRDRVTP</sequence>
<dbReference type="KEGG" id="oxy:HCG48_05825"/>
<dbReference type="Pfam" id="PF04481">
    <property type="entry name" value="DUF561"/>
    <property type="match status" value="1"/>
</dbReference>
<dbReference type="InterPro" id="IPR007570">
    <property type="entry name" value="Uncharacterised_Ycf23"/>
</dbReference>